<evidence type="ECO:0000313" key="1">
    <source>
        <dbReference type="EMBL" id="MBQ0933966.1"/>
    </source>
</evidence>
<dbReference type="InterPro" id="IPR029069">
    <property type="entry name" value="HotDog_dom_sf"/>
</dbReference>
<accession>A0ABS5DSV9</accession>
<dbReference type="InterPro" id="IPR016776">
    <property type="entry name" value="ApeP-like_dehydratase"/>
</dbReference>
<sequence>MSLSPLPPLQSCLPHRGGMLLIHRLLQADDETALVEVDVRPDSPFAQPEGMPAWVGLEYMAQAVAAWAGVRAQRAGRKPRLGFLLGTRRYEAHTPLFAHGTTLQVQVRCELMADNGLGQFECQISASGHLLCQAKVSVFEPEDAGEVLGGAR</sequence>
<dbReference type="PIRSF" id="PIRSF020565">
    <property type="entry name" value="3Ho_Ac_ACP_DH_prd"/>
    <property type="match status" value="1"/>
</dbReference>
<comment type="caution">
    <text evidence="1">The sequence shown here is derived from an EMBL/GenBank/DDBJ whole genome shotgun (WGS) entry which is preliminary data.</text>
</comment>
<dbReference type="RefSeq" id="WP_210805409.1">
    <property type="nucleotide sequence ID" value="NZ_JAGQDG010000001.1"/>
</dbReference>
<organism evidence="1 2">
    <name type="scientific">Ideonella paludis</name>
    <dbReference type="NCBI Taxonomy" id="1233411"/>
    <lineage>
        <taxon>Bacteria</taxon>
        <taxon>Pseudomonadati</taxon>
        <taxon>Pseudomonadota</taxon>
        <taxon>Betaproteobacteria</taxon>
        <taxon>Burkholderiales</taxon>
        <taxon>Sphaerotilaceae</taxon>
        <taxon>Ideonella</taxon>
    </lineage>
</organism>
<dbReference type="Gene3D" id="3.10.129.10">
    <property type="entry name" value="Hotdog Thioesterase"/>
    <property type="match status" value="1"/>
</dbReference>
<gene>
    <name evidence="1" type="ORF">KAK11_01410</name>
</gene>
<name>A0ABS5DSV9_9BURK</name>
<evidence type="ECO:0000313" key="2">
    <source>
        <dbReference type="Proteomes" id="UP000672097"/>
    </source>
</evidence>
<proteinExistence type="predicted"/>
<dbReference type="EMBL" id="JAGQDG010000001">
    <property type="protein sequence ID" value="MBQ0933966.1"/>
    <property type="molecule type" value="Genomic_DNA"/>
</dbReference>
<keyword evidence="2" id="KW-1185">Reference proteome</keyword>
<protein>
    <submittedName>
        <fullName evidence="1">3-hydroxylacyl-ACP dehydratase</fullName>
    </submittedName>
</protein>
<dbReference type="Proteomes" id="UP000672097">
    <property type="component" value="Unassembled WGS sequence"/>
</dbReference>
<dbReference type="SUPFAM" id="SSF54637">
    <property type="entry name" value="Thioesterase/thiol ester dehydrase-isomerase"/>
    <property type="match status" value="1"/>
</dbReference>
<reference evidence="1 2" key="1">
    <citation type="submission" date="2021-04" db="EMBL/GenBank/DDBJ databases">
        <title>The genome sequence of type strain Ideonella paludis KCTC 32238.</title>
        <authorList>
            <person name="Liu Y."/>
        </authorList>
    </citation>
    <scope>NUCLEOTIDE SEQUENCE [LARGE SCALE GENOMIC DNA]</scope>
    <source>
        <strain evidence="1 2">KCTC 32238</strain>
    </source>
</reference>
<dbReference type="Pfam" id="PF22817">
    <property type="entry name" value="ApeP-like"/>
    <property type="match status" value="1"/>
</dbReference>